<dbReference type="InterPro" id="IPR000835">
    <property type="entry name" value="HTH_MarR-typ"/>
</dbReference>
<dbReference type="PANTHER" id="PTHR33164:SF64">
    <property type="entry name" value="TRANSCRIPTIONAL REGULATOR SLYA"/>
    <property type="match status" value="1"/>
</dbReference>
<evidence type="ECO:0000256" key="3">
    <source>
        <dbReference type="ARBA" id="ARBA00023163"/>
    </source>
</evidence>
<sequence>MTQDLPYALTVALQPTRQAWQQAAGAALAGTGLSVTLATPVLLVSRMGDGISQQALAEKIGVHPAALVRTLDQAEQAQLLERRVAPGNRRQRAIYLLPEGQRVAAEMERSLRALRTELLGDVPPEDLETAVRVLQTLEERARRLAEGE</sequence>
<dbReference type="GO" id="GO:0003700">
    <property type="term" value="F:DNA-binding transcription factor activity"/>
    <property type="evidence" value="ECO:0007669"/>
    <property type="project" value="InterPro"/>
</dbReference>
<keyword evidence="1" id="KW-0805">Transcription regulation</keyword>
<evidence type="ECO:0000256" key="1">
    <source>
        <dbReference type="ARBA" id="ARBA00023015"/>
    </source>
</evidence>
<keyword evidence="2" id="KW-0238">DNA-binding</keyword>
<comment type="caution">
    <text evidence="6">The sequence shown here is derived from an EMBL/GenBank/DDBJ whole genome shotgun (WGS) entry which is preliminary data.</text>
</comment>
<dbReference type="RefSeq" id="WP_114826120.1">
    <property type="nucleotide sequence ID" value="NZ_QQSY01000004.1"/>
</dbReference>
<dbReference type="InterPro" id="IPR036390">
    <property type="entry name" value="WH_DNA-bd_sf"/>
</dbReference>
<name>A0A370K588_9GAMM</name>
<dbReference type="Proteomes" id="UP000254711">
    <property type="component" value="Unassembled WGS sequence"/>
</dbReference>
<dbReference type="InterPro" id="IPR039422">
    <property type="entry name" value="MarR/SlyA-like"/>
</dbReference>
<dbReference type="OrthoDB" id="7427954at2"/>
<keyword evidence="7" id="KW-1185">Reference proteome</keyword>
<dbReference type="SMART" id="SM00347">
    <property type="entry name" value="HTH_MARR"/>
    <property type="match status" value="1"/>
</dbReference>
<organism evidence="6 7">
    <name type="scientific">Dyella solisilvae</name>
    <dbReference type="NCBI Taxonomy" id="1920168"/>
    <lineage>
        <taxon>Bacteria</taxon>
        <taxon>Pseudomonadati</taxon>
        <taxon>Pseudomonadota</taxon>
        <taxon>Gammaproteobacteria</taxon>
        <taxon>Lysobacterales</taxon>
        <taxon>Rhodanobacteraceae</taxon>
        <taxon>Dyella</taxon>
    </lineage>
</organism>
<keyword evidence="4" id="KW-1133">Transmembrane helix</keyword>
<keyword evidence="3" id="KW-0804">Transcription</keyword>
<dbReference type="InterPro" id="IPR036388">
    <property type="entry name" value="WH-like_DNA-bd_sf"/>
</dbReference>
<dbReference type="Gene3D" id="1.10.10.10">
    <property type="entry name" value="Winged helix-like DNA-binding domain superfamily/Winged helix DNA-binding domain"/>
    <property type="match status" value="1"/>
</dbReference>
<dbReference type="EMBL" id="QQSY01000004">
    <property type="protein sequence ID" value="RDI97803.1"/>
    <property type="molecule type" value="Genomic_DNA"/>
</dbReference>
<reference evidence="6 7" key="1">
    <citation type="submission" date="2018-07" db="EMBL/GenBank/DDBJ databases">
        <title>Dyella solisilvae sp. nov., isolated from the pine and broad-leaved mixed forest soil.</title>
        <authorList>
            <person name="Gao Z."/>
            <person name="Qiu L."/>
        </authorList>
    </citation>
    <scope>NUCLEOTIDE SEQUENCE [LARGE SCALE GENOMIC DNA]</scope>
    <source>
        <strain evidence="6 7">DHG54</strain>
    </source>
</reference>
<dbReference type="PRINTS" id="PR00598">
    <property type="entry name" value="HTHMARR"/>
</dbReference>
<keyword evidence="4" id="KW-0472">Membrane</keyword>
<keyword evidence="4" id="KW-0812">Transmembrane</keyword>
<gene>
    <name evidence="6" type="ORF">DVT68_16170</name>
</gene>
<dbReference type="PANTHER" id="PTHR33164">
    <property type="entry name" value="TRANSCRIPTIONAL REGULATOR, MARR FAMILY"/>
    <property type="match status" value="1"/>
</dbReference>
<evidence type="ECO:0000256" key="2">
    <source>
        <dbReference type="ARBA" id="ARBA00023125"/>
    </source>
</evidence>
<proteinExistence type="predicted"/>
<dbReference type="SUPFAM" id="SSF46785">
    <property type="entry name" value="Winged helix' DNA-binding domain"/>
    <property type="match status" value="1"/>
</dbReference>
<evidence type="ECO:0000256" key="4">
    <source>
        <dbReference type="SAM" id="Phobius"/>
    </source>
</evidence>
<dbReference type="GO" id="GO:0006950">
    <property type="term" value="P:response to stress"/>
    <property type="evidence" value="ECO:0007669"/>
    <property type="project" value="TreeGrafter"/>
</dbReference>
<dbReference type="Pfam" id="PF01047">
    <property type="entry name" value="MarR"/>
    <property type="match status" value="1"/>
</dbReference>
<dbReference type="PROSITE" id="PS50995">
    <property type="entry name" value="HTH_MARR_2"/>
    <property type="match status" value="1"/>
</dbReference>
<feature type="domain" description="HTH marR-type" evidence="5">
    <location>
        <begin position="2"/>
        <end position="139"/>
    </location>
</feature>
<protein>
    <submittedName>
        <fullName evidence="6">MarR family transcriptional regulator</fullName>
    </submittedName>
</protein>
<dbReference type="GO" id="GO:0003677">
    <property type="term" value="F:DNA binding"/>
    <property type="evidence" value="ECO:0007669"/>
    <property type="project" value="UniProtKB-KW"/>
</dbReference>
<evidence type="ECO:0000259" key="5">
    <source>
        <dbReference type="PROSITE" id="PS50995"/>
    </source>
</evidence>
<dbReference type="AlphaFoldDB" id="A0A370K588"/>
<feature type="transmembrane region" description="Helical" evidence="4">
    <location>
        <begin position="20"/>
        <end position="44"/>
    </location>
</feature>
<accession>A0A370K588</accession>
<evidence type="ECO:0000313" key="7">
    <source>
        <dbReference type="Proteomes" id="UP000254711"/>
    </source>
</evidence>
<evidence type="ECO:0000313" key="6">
    <source>
        <dbReference type="EMBL" id="RDI97803.1"/>
    </source>
</evidence>